<evidence type="ECO:0000256" key="5">
    <source>
        <dbReference type="ARBA" id="ARBA00022989"/>
    </source>
</evidence>
<keyword evidence="4 9" id="KW-0732">Signal</keyword>
<feature type="domain" description="ML-like" evidence="10">
    <location>
        <begin position="27"/>
        <end position="168"/>
    </location>
</feature>
<feature type="transmembrane region" description="Helical" evidence="8">
    <location>
        <begin position="555"/>
        <end position="574"/>
    </location>
</feature>
<feature type="transmembrane region" description="Helical" evidence="8">
    <location>
        <begin position="436"/>
        <end position="458"/>
    </location>
</feature>
<dbReference type="STRING" id="308745.A0A0F8UY42"/>
<gene>
    <name evidence="11" type="ORF">ARAM_001955</name>
</gene>
<feature type="signal peptide" evidence="9">
    <location>
        <begin position="1"/>
        <end position="25"/>
    </location>
</feature>
<evidence type="ECO:0000313" key="11">
    <source>
        <dbReference type="EMBL" id="KKK24424.1"/>
    </source>
</evidence>
<feature type="transmembrane region" description="Helical" evidence="8">
    <location>
        <begin position="358"/>
        <end position="383"/>
    </location>
</feature>
<feature type="compositionally biased region" description="Basic and acidic residues" evidence="7">
    <location>
        <begin position="689"/>
        <end position="719"/>
    </location>
</feature>
<dbReference type="Pfam" id="PF06011">
    <property type="entry name" value="TRP"/>
    <property type="match status" value="1"/>
</dbReference>
<sequence>MRNFLSTPLALLLALGLLLPAQIYATDTLSTDGVSTCLADSDIQVTKLQITYSRSTRELTFDVAGTNSKIQNVTATLSVTAYGRDVYDREFNPCDDDNYIAQLCPVPAGTFSAAGSQEIPEDYASEIPSIAFAIPDLDGMAKLKLKAKDTGEEVACIQSSLTNGKSMEIAGVSYAAAGIAGAALALSGLSALGAAGHPGAHSSSPGFGDVMGWFHSMATNGMLSVSYPSVYSSFSKNFAFSTGLIPWADMQHSIDNFRKLTGGNLTSDSYDYLHNITDSSTSGNSSSSSSKRGLNLVLRAGKLVVREISTSVNETSSSSSNSTSSSTEDGFQQILAGNVKDGIGTVSKELTIPASNTFMTVLLVFAIVIAAITVGILFLKVILELWALYGSFPKKLANFRKDYWGLLARTITNLVLVLYGIWVLYCVYQLSNGDSWAAKVLAAVTLALFTALLVFFGFRIMHLARKYKQSEGDISSLYEDRETWRKYSLFYDSYKKDYWWLFIPAIVYMFAKGCIIAGANGHGMIQSAGQLIIEALMLILLLWNRPYVAKSAQWINITIQVVRVLSVACVLVFVEELGLSQTTKTVTGIVLIAVQSGLSGLLAVLIAVNAIILCVRENPHAKKRREANKLDRDIDDLTPLDARESLLMDHPPRKDFSEMSKFNFTGPYEPYRGQHPLNSSRAFNTSTERLVDTEYHDDNRHGRSMSRESGHSRDSRSSPEGHPATTPGYGFAY</sequence>
<evidence type="ECO:0000256" key="3">
    <source>
        <dbReference type="ARBA" id="ARBA00022692"/>
    </source>
</evidence>
<proteinExistence type="inferred from homology"/>
<evidence type="ECO:0000256" key="4">
    <source>
        <dbReference type="ARBA" id="ARBA00022729"/>
    </source>
</evidence>
<comment type="caution">
    <text evidence="11">The sequence shown here is derived from an EMBL/GenBank/DDBJ whole genome shotgun (WGS) entry which is preliminary data.</text>
</comment>
<evidence type="ECO:0000256" key="7">
    <source>
        <dbReference type="SAM" id="MobiDB-lite"/>
    </source>
</evidence>
<evidence type="ECO:0000256" key="2">
    <source>
        <dbReference type="ARBA" id="ARBA00010642"/>
    </source>
</evidence>
<evidence type="ECO:0000259" key="10">
    <source>
        <dbReference type="SMART" id="SM01320"/>
    </source>
</evidence>
<evidence type="ECO:0000256" key="8">
    <source>
        <dbReference type="SAM" id="Phobius"/>
    </source>
</evidence>
<keyword evidence="3 8" id="KW-0812">Transmembrane</keyword>
<comment type="subcellular location">
    <subcellularLocation>
        <location evidence="1">Membrane</location>
        <topology evidence="1">Multi-pass membrane protein</topology>
    </subcellularLocation>
</comment>
<reference evidence="11 12" key="1">
    <citation type="submission" date="2015-02" db="EMBL/GenBank/DDBJ databases">
        <title>Draft Genome Sequences of Two Closely-Related Aflatoxigenic Aspergillus Species Obtained from the Cote d'Ivoire.</title>
        <authorList>
            <person name="Moore G.G."/>
            <person name="Beltz S.B."/>
            <person name="Mack B.M."/>
        </authorList>
    </citation>
    <scope>NUCLEOTIDE SEQUENCE [LARGE SCALE GENOMIC DNA]</scope>
    <source>
        <strain evidence="11 12">SRRC1468</strain>
    </source>
</reference>
<dbReference type="AlphaFoldDB" id="A0A0F8UY42"/>
<feature type="compositionally biased region" description="Polar residues" evidence="7">
    <location>
        <begin position="676"/>
        <end position="688"/>
    </location>
</feature>
<feature type="region of interest" description="Disordered" evidence="7">
    <location>
        <begin position="667"/>
        <end position="733"/>
    </location>
</feature>
<dbReference type="GO" id="GO:0009272">
    <property type="term" value="P:fungal-type cell wall biogenesis"/>
    <property type="evidence" value="ECO:0007669"/>
    <property type="project" value="TreeGrafter"/>
</dbReference>
<dbReference type="Proteomes" id="UP000034291">
    <property type="component" value="Unassembled WGS sequence"/>
</dbReference>
<keyword evidence="6 8" id="KW-0472">Membrane</keyword>
<dbReference type="GO" id="GO:0016020">
    <property type="term" value="C:membrane"/>
    <property type="evidence" value="ECO:0007669"/>
    <property type="project" value="UniProtKB-SubCell"/>
</dbReference>
<feature type="transmembrane region" description="Helical" evidence="8">
    <location>
        <begin position="498"/>
        <end position="519"/>
    </location>
</feature>
<dbReference type="PANTHER" id="PTHR31145">
    <property type="entry name" value="INTEGRAL MEMBRANE PROTEIN (AFU_ORTHOLOGUE AFUA_7G01610)"/>
    <property type="match status" value="1"/>
</dbReference>
<keyword evidence="5 8" id="KW-1133">Transmembrane helix</keyword>
<comment type="similarity">
    <text evidence="2">Belongs to the transient receptor potential (TRP) ion channel family.</text>
</comment>
<evidence type="ECO:0000256" key="6">
    <source>
        <dbReference type="ARBA" id="ARBA00023136"/>
    </source>
</evidence>
<feature type="transmembrane region" description="Helical" evidence="8">
    <location>
        <begin position="403"/>
        <end position="424"/>
    </location>
</feature>
<dbReference type="InterPro" id="IPR032800">
    <property type="entry name" value="TRP_N"/>
</dbReference>
<evidence type="ECO:0000256" key="9">
    <source>
        <dbReference type="SAM" id="SignalP"/>
    </source>
</evidence>
<dbReference type="InterPro" id="IPR010308">
    <property type="entry name" value="TRP_C"/>
</dbReference>
<keyword evidence="12" id="KW-1185">Reference proteome</keyword>
<feature type="transmembrane region" description="Helical" evidence="8">
    <location>
        <begin position="525"/>
        <end position="543"/>
    </location>
</feature>
<dbReference type="PANTHER" id="PTHR31145:SF5">
    <property type="entry name" value="DUF907 DOMAIN PROTEIN (AFU_ORTHOLOGUE AFUA_2G06100)"/>
    <property type="match status" value="1"/>
</dbReference>
<dbReference type="GO" id="GO:0055085">
    <property type="term" value="P:transmembrane transport"/>
    <property type="evidence" value="ECO:0007669"/>
    <property type="project" value="TreeGrafter"/>
</dbReference>
<dbReference type="EMBL" id="JZBS01001023">
    <property type="protein sequence ID" value="KKK24424.1"/>
    <property type="molecule type" value="Genomic_DNA"/>
</dbReference>
<name>A0A0F8UY42_9EURO</name>
<dbReference type="InterPro" id="IPR040241">
    <property type="entry name" value="TRP_Flc/Pkd2-like"/>
</dbReference>
<evidence type="ECO:0000256" key="1">
    <source>
        <dbReference type="ARBA" id="ARBA00004141"/>
    </source>
</evidence>
<accession>A0A0F8UY42</accession>
<dbReference type="OrthoDB" id="2115177at2759"/>
<protein>
    <submittedName>
        <fullName evidence="11">DUF907 domain protein</fullName>
    </submittedName>
</protein>
<evidence type="ECO:0000313" key="12">
    <source>
        <dbReference type="Proteomes" id="UP000034291"/>
    </source>
</evidence>
<dbReference type="Pfam" id="PF14558">
    <property type="entry name" value="TRP_N"/>
    <property type="match status" value="1"/>
</dbReference>
<dbReference type="SMART" id="SM01320">
    <property type="entry name" value="TRP_N"/>
    <property type="match status" value="1"/>
</dbReference>
<organism evidence="11 12">
    <name type="scientific">Aspergillus rambellii</name>
    <dbReference type="NCBI Taxonomy" id="308745"/>
    <lineage>
        <taxon>Eukaryota</taxon>
        <taxon>Fungi</taxon>
        <taxon>Dikarya</taxon>
        <taxon>Ascomycota</taxon>
        <taxon>Pezizomycotina</taxon>
        <taxon>Eurotiomycetes</taxon>
        <taxon>Eurotiomycetidae</taxon>
        <taxon>Eurotiales</taxon>
        <taxon>Aspergillaceae</taxon>
        <taxon>Aspergillus</taxon>
        <taxon>Aspergillus subgen. Nidulantes</taxon>
    </lineage>
</organism>
<feature type="transmembrane region" description="Helical" evidence="8">
    <location>
        <begin position="586"/>
        <end position="615"/>
    </location>
</feature>
<feature type="chain" id="PRO_5002528944" evidence="9">
    <location>
        <begin position="26"/>
        <end position="733"/>
    </location>
</feature>